<proteinExistence type="predicted"/>
<dbReference type="SUPFAM" id="SSF55811">
    <property type="entry name" value="Nudix"/>
    <property type="match status" value="1"/>
</dbReference>
<evidence type="ECO:0000259" key="7">
    <source>
        <dbReference type="PROSITE" id="PS51462"/>
    </source>
</evidence>
<dbReference type="Proteomes" id="UP000639338">
    <property type="component" value="Unassembled WGS sequence"/>
</dbReference>
<evidence type="ECO:0000256" key="4">
    <source>
        <dbReference type="ARBA" id="ARBA00022801"/>
    </source>
</evidence>
<dbReference type="PANTHER" id="PTHR12992">
    <property type="entry name" value="NUDIX HYDROLASE"/>
    <property type="match status" value="1"/>
</dbReference>
<comment type="cofactor">
    <cofactor evidence="2">
        <name>Mg(2+)</name>
        <dbReference type="ChEBI" id="CHEBI:18420"/>
    </cofactor>
</comment>
<dbReference type="PANTHER" id="PTHR12992:SF11">
    <property type="entry name" value="MITOCHONDRIAL COENZYME A DIPHOSPHATASE NUDT8"/>
    <property type="match status" value="1"/>
</dbReference>
<name>A0A834XU24_APHGI</name>
<dbReference type="CDD" id="cd03426">
    <property type="entry name" value="NUDIX_CoAse_Nudt7"/>
    <property type="match status" value="1"/>
</dbReference>
<dbReference type="AlphaFoldDB" id="A0A834XU24"/>
<gene>
    <name evidence="8" type="ORF">HCN44_005115</name>
</gene>
<comment type="caution">
    <text evidence="8">The sequence shown here is derived from an EMBL/GenBank/DDBJ whole genome shotgun (WGS) entry which is preliminary data.</text>
</comment>
<dbReference type="InterPro" id="IPR000086">
    <property type="entry name" value="NUDIX_hydrolase_dom"/>
</dbReference>
<dbReference type="OrthoDB" id="206213at2759"/>
<dbReference type="GO" id="GO:0046872">
    <property type="term" value="F:metal ion binding"/>
    <property type="evidence" value="ECO:0007669"/>
    <property type="project" value="UniProtKB-KW"/>
</dbReference>
<evidence type="ECO:0000256" key="5">
    <source>
        <dbReference type="ARBA" id="ARBA00022842"/>
    </source>
</evidence>
<organism evidence="8 9">
    <name type="scientific">Aphidius gifuensis</name>
    <name type="common">Parasitoid wasp</name>
    <dbReference type="NCBI Taxonomy" id="684658"/>
    <lineage>
        <taxon>Eukaryota</taxon>
        <taxon>Metazoa</taxon>
        <taxon>Ecdysozoa</taxon>
        <taxon>Arthropoda</taxon>
        <taxon>Hexapoda</taxon>
        <taxon>Insecta</taxon>
        <taxon>Pterygota</taxon>
        <taxon>Neoptera</taxon>
        <taxon>Endopterygota</taxon>
        <taxon>Hymenoptera</taxon>
        <taxon>Apocrita</taxon>
        <taxon>Ichneumonoidea</taxon>
        <taxon>Braconidae</taxon>
        <taxon>Aphidiinae</taxon>
        <taxon>Aphidius</taxon>
    </lineage>
</organism>
<evidence type="ECO:0000256" key="1">
    <source>
        <dbReference type="ARBA" id="ARBA00001936"/>
    </source>
</evidence>
<evidence type="ECO:0000256" key="6">
    <source>
        <dbReference type="ARBA" id="ARBA00023211"/>
    </source>
</evidence>
<comment type="cofactor">
    <cofactor evidence="1">
        <name>Mn(2+)</name>
        <dbReference type="ChEBI" id="CHEBI:29035"/>
    </cofactor>
</comment>
<dbReference type="EMBL" id="JACMRX010000003">
    <property type="protein sequence ID" value="KAF7992771.1"/>
    <property type="molecule type" value="Genomic_DNA"/>
</dbReference>
<protein>
    <recommendedName>
        <fullName evidence="7">Nudix hydrolase domain-containing protein</fullName>
    </recommendedName>
</protein>
<sequence length="250" mass="28867">MSIKLRICVVRNFLKQQQIIIKNIKRYQSSIDRSKKLHPDIILNEKTRNEFIERLKNFKSIKTITNNEPKIAAVLVPLCIYKGELGLLYTLRSKKLSLNGGQVSFPGGMRDNNDKNIEETALRETWEELNIPMNNIDIWTKGNSICRKHVIVTPVFGFIGNIEPDKLNINQEEVDEAFVVSLDRLCNDKYMGFTLYGDNQYKLPTFEGHKHHIWGLTAIITHIIMTALVPDVYKHKIQFLSNNENSIKPS</sequence>
<evidence type="ECO:0000256" key="2">
    <source>
        <dbReference type="ARBA" id="ARBA00001946"/>
    </source>
</evidence>
<feature type="domain" description="Nudix hydrolase" evidence="7">
    <location>
        <begin position="69"/>
        <end position="207"/>
    </location>
</feature>
<evidence type="ECO:0000313" key="9">
    <source>
        <dbReference type="Proteomes" id="UP000639338"/>
    </source>
</evidence>
<keyword evidence="4" id="KW-0378">Hydrolase</keyword>
<dbReference type="PROSITE" id="PS51462">
    <property type="entry name" value="NUDIX"/>
    <property type="match status" value="1"/>
</dbReference>
<reference evidence="8 9" key="1">
    <citation type="submission" date="2020-08" db="EMBL/GenBank/DDBJ databases">
        <title>Aphidius gifuensis genome sequencing and assembly.</title>
        <authorList>
            <person name="Du Z."/>
        </authorList>
    </citation>
    <scope>NUCLEOTIDE SEQUENCE [LARGE SCALE GENOMIC DNA]</scope>
    <source>
        <strain evidence="8">YNYX2018</strain>
        <tissue evidence="8">Adults</tissue>
    </source>
</reference>
<dbReference type="InterPro" id="IPR045121">
    <property type="entry name" value="CoAse"/>
</dbReference>
<keyword evidence="5" id="KW-0460">Magnesium</keyword>
<evidence type="ECO:0000256" key="3">
    <source>
        <dbReference type="ARBA" id="ARBA00022723"/>
    </source>
</evidence>
<keyword evidence="9" id="KW-1185">Reference proteome</keyword>
<dbReference type="Gene3D" id="3.90.79.10">
    <property type="entry name" value="Nucleoside Triphosphate Pyrophosphohydrolase"/>
    <property type="match status" value="1"/>
</dbReference>
<dbReference type="GO" id="GO:0010945">
    <property type="term" value="F:coenzyme A diphosphatase activity"/>
    <property type="evidence" value="ECO:0007669"/>
    <property type="project" value="InterPro"/>
</dbReference>
<keyword evidence="6" id="KW-0464">Manganese</keyword>
<dbReference type="InterPro" id="IPR015797">
    <property type="entry name" value="NUDIX_hydrolase-like_dom_sf"/>
</dbReference>
<accession>A0A834XU24</accession>
<evidence type="ECO:0000313" key="8">
    <source>
        <dbReference type="EMBL" id="KAF7992771.1"/>
    </source>
</evidence>
<dbReference type="Pfam" id="PF00293">
    <property type="entry name" value="NUDIX"/>
    <property type="match status" value="1"/>
</dbReference>
<keyword evidence="3" id="KW-0479">Metal-binding</keyword>